<reference evidence="2" key="1">
    <citation type="submission" date="2023-05" db="EMBL/GenBank/DDBJ databases">
        <title>Sedimentitalea sp. nov. JM2-8.</title>
        <authorList>
            <person name="Huang J."/>
        </authorList>
    </citation>
    <scope>NUCLEOTIDE SEQUENCE [LARGE SCALE GENOMIC DNA]</scope>
    <source>
        <strain evidence="2">KHS03</strain>
    </source>
</reference>
<accession>A0ABU3VLE8</accession>
<sequence length="44" mass="4766">MSDYNYDEFSTGDYDFDSVAGPLVGEKAPDFELATIDGATQSIL</sequence>
<dbReference type="Proteomes" id="UP001255416">
    <property type="component" value="Unassembled WGS sequence"/>
</dbReference>
<protein>
    <submittedName>
        <fullName evidence="1">Uncharacterized protein</fullName>
    </submittedName>
</protein>
<name>A0ABU3VLE8_9RHOB</name>
<dbReference type="RefSeq" id="WP_316782478.1">
    <property type="nucleotide sequence ID" value="NZ_JASMWN010000039.1"/>
</dbReference>
<keyword evidence="2" id="KW-1185">Reference proteome</keyword>
<organism evidence="1 2">
    <name type="scientific">Sedimentitalea todarodis</name>
    <dbReference type="NCBI Taxonomy" id="1631240"/>
    <lineage>
        <taxon>Bacteria</taxon>
        <taxon>Pseudomonadati</taxon>
        <taxon>Pseudomonadota</taxon>
        <taxon>Alphaproteobacteria</taxon>
        <taxon>Rhodobacterales</taxon>
        <taxon>Paracoccaceae</taxon>
        <taxon>Sedimentitalea</taxon>
    </lineage>
</organism>
<gene>
    <name evidence="1" type="ORF">QO231_24565</name>
</gene>
<evidence type="ECO:0000313" key="1">
    <source>
        <dbReference type="EMBL" id="MDU9007001.1"/>
    </source>
</evidence>
<dbReference type="EMBL" id="JASMWN010000039">
    <property type="protein sequence ID" value="MDU9007001.1"/>
    <property type="molecule type" value="Genomic_DNA"/>
</dbReference>
<evidence type="ECO:0000313" key="2">
    <source>
        <dbReference type="Proteomes" id="UP001255416"/>
    </source>
</evidence>
<proteinExistence type="predicted"/>
<comment type="caution">
    <text evidence="1">The sequence shown here is derived from an EMBL/GenBank/DDBJ whole genome shotgun (WGS) entry which is preliminary data.</text>
</comment>